<dbReference type="RefSeq" id="WP_030654385.1">
    <property type="nucleotide sequence ID" value="NZ_JBFAEG010000045.1"/>
</dbReference>
<evidence type="ECO:0000256" key="1">
    <source>
        <dbReference type="SAM" id="MobiDB-lite"/>
    </source>
</evidence>
<evidence type="ECO:0000313" key="2">
    <source>
        <dbReference type="EMBL" id="MEU5713081.1"/>
    </source>
</evidence>
<name>A0ABV3AM94_9ACTN</name>
<reference evidence="2 3" key="1">
    <citation type="submission" date="2024-06" db="EMBL/GenBank/DDBJ databases">
        <title>The Natural Products Discovery Center: Release of the First 8490 Sequenced Strains for Exploring Actinobacteria Biosynthetic Diversity.</title>
        <authorList>
            <person name="Kalkreuter E."/>
            <person name="Kautsar S.A."/>
            <person name="Yang D."/>
            <person name="Bader C.D."/>
            <person name="Teijaro C.N."/>
            <person name="Fluegel L."/>
            <person name="Davis C.M."/>
            <person name="Simpson J.R."/>
            <person name="Lauterbach L."/>
            <person name="Steele A.D."/>
            <person name="Gui C."/>
            <person name="Meng S."/>
            <person name="Li G."/>
            <person name="Viehrig K."/>
            <person name="Ye F."/>
            <person name="Su P."/>
            <person name="Kiefer A.F."/>
            <person name="Nichols A."/>
            <person name="Cepeda A.J."/>
            <person name="Yan W."/>
            <person name="Fan B."/>
            <person name="Jiang Y."/>
            <person name="Adhikari A."/>
            <person name="Zheng C.-J."/>
            <person name="Schuster L."/>
            <person name="Cowan T.M."/>
            <person name="Smanski M.J."/>
            <person name="Chevrette M.G."/>
            <person name="De Carvalho L.P.S."/>
            <person name="Shen B."/>
        </authorList>
    </citation>
    <scope>NUCLEOTIDE SEQUENCE [LARGE SCALE GENOMIC DNA]</scope>
    <source>
        <strain evidence="2 3">NPDC020594</strain>
    </source>
</reference>
<feature type="region of interest" description="Disordered" evidence="1">
    <location>
        <begin position="150"/>
        <end position="173"/>
    </location>
</feature>
<dbReference type="EMBL" id="JBFAEG010000045">
    <property type="protein sequence ID" value="MEU5713081.1"/>
    <property type="molecule type" value="Genomic_DNA"/>
</dbReference>
<gene>
    <name evidence="2" type="ORF">AB0H04_40775</name>
</gene>
<sequence length="173" mass="18560">MRATVLDVVRDVIEQHAPDERQLVDDLAGLDYGVVVRRMRRASSGGRSDPLGFGFDAIAAVVTPLVLMVVDEACRAAVTDGTGRLMNRAATALGRLRPSARRPAAPPEVPHLDARQLAFVRRRVREEAVRRGFSDADGLADSVVARLALAGTEDPRDDQPGDGGGRQEDGAVR</sequence>
<proteinExistence type="predicted"/>
<evidence type="ECO:0000313" key="3">
    <source>
        <dbReference type="Proteomes" id="UP001551011"/>
    </source>
</evidence>
<feature type="compositionally biased region" description="Basic and acidic residues" evidence="1">
    <location>
        <begin position="153"/>
        <end position="173"/>
    </location>
</feature>
<comment type="caution">
    <text evidence="2">The sequence shown here is derived from an EMBL/GenBank/DDBJ whole genome shotgun (WGS) entry which is preliminary data.</text>
</comment>
<accession>A0ABV3AM94</accession>
<dbReference type="Proteomes" id="UP001551011">
    <property type="component" value="Unassembled WGS sequence"/>
</dbReference>
<protein>
    <submittedName>
        <fullName evidence="2">Uncharacterized protein</fullName>
    </submittedName>
</protein>
<keyword evidence="3" id="KW-1185">Reference proteome</keyword>
<organism evidence="2 3">
    <name type="scientific">Streptomyces flaveolus</name>
    <dbReference type="NCBI Taxonomy" id="67297"/>
    <lineage>
        <taxon>Bacteria</taxon>
        <taxon>Bacillati</taxon>
        <taxon>Actinomycetota</taxon>
        <taxon>Actinomycetes</taxon>
        <taxon>Kitasatosporales</taxon>
        <taxon>Streptomycetaceae</taxon>
        <taxon>Streptomyces</taxon>
    </lineage>
</organism>